<keyword evidence="8" id="KW-0406">Ion transport</keyword>
<accession>A0A0P7YNA9</accession>
<evidence type="ECO:0000256" key="1">
    <source>
        <dbReference type="ARBA" id="ARBA00004141"/>
    </source>
</evidence>
<evidence type="ECO:0000256" key="10">
    <source>
        <dbReference type="ARBA" id="ARBA00023303"/>
    </source>
</evidence>
<feature type="transmembrane region" description="Helical" evidence="11">
    <location>
        <begin position="111"/>
        <end position="137"/>
    </location>
</feature>
<keyword evidence="10 14" id="KW-0407">Ion channel</keyword>
<evidence type="ECO:0000256" key="2">
    <source>
        <dbReference type="ARBA" id="ARBA00022448"/>
    </source>
</evidence>
<evidence type="ECO:0000256" key="3">
    <source>
        <dbReference type="ARBA" id="ARBA00022538"/>
    </source>
</evidence>
<sequence length="302" mass="33990">MNLTRQVKAKGSVLQHRRGLAPHGVFQFSNAGAWQSYWQYPYHLLLTIPWAGFILLIVLGYGALNALFALAYLAGGDGIARAHPGSFWDAFFFSVQTLASIGYGAMYPQTFYANTVITFESLAGLLGFAVVTGLVFARFSQADAHVLFSRFAVVTPYDGVPALMFRTANQRGNHVAEAQMRVYLLRDEISLEGQMMRRLYPLRLLRSETPSFTLTWTAIHPIDLESPLRDQTLESLTKLKAQIVVSLSGIDETVTQAVHARHVYQSQDILWNYQLVDIIHETKSGEHYIDFTHFHDVVSIEF</sequence>
<dbReference type="GO" id="GO:0005242">
    <property type="term" value="F:inward rectifier potassium channel activity"/>
    <property type="evidence" value="ECO:0007669"/>
    <property type="project" value="InterPro"/>
</dbReference>
<dbReference type="EMBL" id="LJZR01000081">
    <property type="protein sequence ID" value="KPQ31823.1"/>
    <property type="molecule type" value="Genomic_DNA"/>
</dbReference>
<reference evidence="14 15" key="1">
    <citation type="submission" date="2015-09" db="EMBL/GenBank/DDBJ databases">
        <title>Identification and resolution of microdiversity through metagenomic sequencing of parallel consortia.</title>
        <authorList>
            <person name="Nelson W.C."/>
            <person name="Romine M.F."/>
            <person name="Lindemann S.R."/>
        </authorList>
    </citation>
    <scope>NUCLEOTIDE SEQUENCE [LARGE SCALE GENOMIC DNA]</scope>
    <source>
        <strain evidence="14">Ana</strain>
    </source>
</reference>
<dbReference type="Gene3D" id="1.10.287.70">
    <property type="match status" value="1"/>
</dbReference>
<dbReference type="GO" id="GO:0034765">
    <property type="term" value="P:regulation of monoatomic ion transmembrane transport"/>
    <property type="evidence" value="ECO:0007669"/>
    <property type="project" value="TreeGrafter"/>
</dbReference>
<evidence type="ECO:0000313" key="14">
    <source>
        <dbReference type="EMBL" id="KPQ31823.1"/>
    </source>
</evidence>
<keyword evidence="2" id="KW-0813">Transport</keyword>
<comment type="subcellular location">
    <subcellularLocation>
        <location evidence="1">Membrane</location>
        <topology evidence="1">Multi-pass membrane protein</topology>
    </subcellularLocation>
</comment>
<dbReference type="Gene3D" id="2.60.40.1400">
    <property type="entry name" value="G protein-activated inward rectifier potassium channel 1"/>
    <property type="match status" value="1"/>
</dbReference>
<keyword evidence="5" id="KW-0851">Voltage-gated channel</keyword>
<dbReference type="InterPro" id="IPR013518">
    <property type="entry name" value="K_chnl_inward-rec_Kir_cyto"/>
</dbReference>
<dbReference type="PANTHER" id="PTHR11767">
    <property type="entry name" value="INWARD RECTIFIER POTASSIUM CHANNEL"/>
    <property type="match status" value="1"/>
</dbReference>
<keyword evidence="9 11" id="KW-0472">Membrane</keyword>
<evidence type="ECO:0000259" key="12">
    <source>
        <dbReference type="Pfam" id="PF07885"/>
    </source>
</evidence>
<name>A0A0P7YNA9_9CYAN</name>
<dbReference type="InterPro" id="IPR041647">
    <property type="entry name" value="IRK_C"/>
</dbReference>
<evidence type="ECO:0000313" key="15">
    <source>
        <dbReference type="Proteomes" id="UP000050465"/>
    </source>
</evidence>
<comment type="caution">
    <text evidence="14">The sequence shown here is derived from an EMBL/GenBank/DDBJ whole genome shotgun (WGS) entry which is preliminary data.</text>
</comment>
<dbReference type="GO" id="GO:0034702">
    <property type="term" value="C:monoatomic ion channel complex"/>
    <property type="evidence" value="ECO:0007669"/>
    <property type="project" value="UniProtKB-KW"/>
</dbReference>
<dbReference type="PRINTS" id="PR01320">
    <property type="entry name" value="KIRCHANNEL"/>
</dbReference>
<dbReference type="Pfam" id="PF17655">
    <property type="entry name" value="IRK_C"/>
    <property type="match status" value="1"/>
</dbReference>
<keyword evidence="4 11" id="KW-0812">Transmembrane</keyword>
<dbReference type="AlphaFoldDB" id="A0A0P7YNA9"/>
<feature type="transmembrane region" description="Helical" evidence="11">
    <location>
        <begin position="50"/>
        <end position="74"/>
    </location>
</feature>
<evidence type="ECO:0000256" key="5">
    <source>
        <dbReference type="ARBA" id="ARBA00022882"/>
    </source>
</evidence>
<protein>
    <submittedName>
        <fullName evidence="14">Inward rectifier potassium channel</fullName>
    </submittedName>
</protein>
<dbReference type="InterPro" id="IPR013099">
    <property type="entry name" value="K_chnl_dom"/>
</dbReference>
<dbReference type="PANTHER" id="PTHR11767:SF102">
    <property type="entry name" value="INWARDLY RECTIFYING POTASSIUM CHANNEL 1, ISOFORM F"/>
    <property type="match status" value="1"/>
</dbReference>
<feature type="domain" description="Inward rectifier potassium channel C-terminal" evidence="13">
    <location>
        <begin position="146"/>
        <end position="301"/>
    </location>
</feature>
<dbReference type="STRING" id="1666911.HLUCCA11_22935"/>
<keyword evidence="3" id="KW-0633">Potassium transport</keyword>
<evidence type="ECO:0000256" key="11">
    <source>
        <dbReference type="SAM" id="Phobius"/>
    </source>
</evidence>
<evidence type="ECO:0000259" key="13">
    <source>
        <dbReference type="Pfam" id="PF17655"/>
    </source>
</evidence>
<organism evidence="14 15">
    <name type="scientific">Phormidesmis priestleyi Ana</name>
    <dbReference type="NCBI Taxonomy" id="1666911"/>
    <lineage>
        <taxon>Bacteria</taxon>
        <taxon>Bacillati</taxon>
        <taxon>Cyanobacteriota</taxon>
        <taxon>Cyanophyceae</taxon>
        <taxon>Leptolyngbyales</taxon>
        <taxon>Leptolyngbyaceae</taxon>
        <taxon>Phormidesmis</taxon>
    </lineage>
</organism>
<dbReference type="InterPro" id="IPR016449">
    <property type="entry name" value="K_chnl_inward-rec_Kir"/>
</dbReference>
<dbReference type="GO" id="GO:1990573">
    <property type="term" value="P:potassium ion import across plasma membrane"/>
    <property type="evidence" value="ECO:0007669"/>
    <property type="project" value="TreeGrafter"/>
</dbReference>
<evidence type="ECO:0000256" key="9">
    <source>
        <dbReference type="ARBA" id="ARBA00023136"/>
    </source>
</evidence>
<keyword evidence="7 11" id="KW-1133">Transmembrane helix</keyword>
<evidence type="ECO:0000256" key="6">
    <source>
        <dbReference type="ARBA" id="ARBA00022958"/>
    </source>
</evidence>
<feature type="transmembrane region" description="Helical" evidence="11">
    <location>
        <begin position="86"/>
        <end position="105"/>
    </location>
</feature>
<dbReference type="InterPro" id="IPR014756">
    <property type="entry name" value="Ig_E-set"/>
</dbReference>
<dbReference type="GO" id="GO:0005886">
    <property type="term" value="C:plasma membrane"/>
    <property type="evidence" value="ECO:0007669"/>
    <property type="project" value="TreeGrafter"/>
</dbReference>
<keyword evidence="6" id="KW-0630">Potassium</keyword>
<dbReference type="SUPFAM" id="SSF81296">
    <property type="entry name" value="E set domains"/>
    <property type="match status" value="1"/>
</dbReference>
<evidence type="ECO:0000256" key="7">
    <source>
        <dbReference type="ARBA" id="ARBA00022989"/>
    </source>
</evidence>
<dbReference type="PATRIC" id="fig|1666911.3.peg.4726"/>
<feature type="domain" description="Potassium channel" evidence="12">
    <location>
        <begin position="79"/>
        <end position="139"/>
    </location>
</feature>
<dbReference type="Pfam" id="PF07885">
    <property type="entry name" value="Ion_trans_2"/>
    <property type="match status" value="1"/>
</dbReference>
<gene>
    <name evidence="14" type="ORF">HLUCCA11_22935</name>
</gene>
<evidence type="ECO:0000256" key="8">
    <source>
        <dbReference type="ARBA" id="ARBA00023065"/>
    </source>
</evidence>
<dbReference type="Proteomes" id="UP000050465">
    <property type="component" value="Unassembled WGS sequence"/>
</dbReference>
<evidence type="ECO:0000256" key="4">
    <source>
        <dbReference type="ARBA" id="ARBA00022692"/>
    </source>
</evidence>
<proteinExistence type="predicted"/>
<dbReference type="SUPFAM" id="SSF81324">
    <property type="entry name" value="Voltage-gated potassium channels"/>
    <property type="match status" value="1"/>
</dbReference>